<dbReference type="RefSeq" id="WP_311421583.1">
    <property type="nucleotide sequence ID" value="NZ_JAVREH010000003.1"/>
</dbReference>
<dbReference type="Gene3D" id="3.40.1490.10">
    <property type="entry name" value="Bit1"/>
    <property type="match status" value="1"/>
</dbReference>
<comment type="caution">
    <text evidence="1">The sequence shown here is derived from an EMBL/GenBank/DDBJ whole genome shotgun (WGS) entry which is preliminary data.</text>
</comment>
<dbReference type="InterPro" id="IPR023476">
    <property type="entry name" value="Pep_tRNA_hydro_II_dom_sf"/>
</dbReference>
<protein>
    <submittedName>
        <fullName evidence="1">DUF2000 domain-containing protein</fullName>
    </submittedName>
</protein>
<keyword evidence="2" id="KW-1185">Reference proteome</keyword>
<proteinExistence type="predicted"/>
<organism evidence="1 2">
    <name type="scientific">Jatrophihabitans lederbergiae</name>
    <dbReference type="NCBI Taxonomy" id="3075547"/>
    <lineage>
        <taxon>Bacteria</taxon>
        <taxon>Bacillati</taxon>
        <taxon>Actinomycetota</taxon>
        <taxon>Actinomycetes</taxon>
        <taxon>Jatrophihabitantales</taxon>
        <taxon>Jatrophihabitantaceae</taxon>
        <taxon>Jatrophihabitans</taxon>
    </lineage>
</organism>
<dbReference type="InterPro" id="IPR018988">
    <property type="entry name" value="DUF2000"/>
</dbReference>
<dbReference type="PIRSF" id="PIRSF033736">
    <property type="entry name" value="UCP033763"/>
    <property type="match status" value="1"/>
</dbReference>
<sequence length="139" mass="14896">MDLHLEHIKCVVVVADSLASGLQANAASVITMTLGQRCVELVGPDVKDSDGVIHPGVVRVPVPILTAPAEQIDAIWKRSDSDGLVRVGFTALAQSCRTYEEYVDRLGATPTADLRFVGVGLYGNKKDVNRMVGSLPLLR</sequence>
<dbReference type="InterPro" id="IPR017021">
    <property type="entry name" value="UCP033763"/>
</dbReference>
<evidence type="ECO:0000313" key="2">
    <source>
        <dbReference type="Proteomes" id="UP001183176"/>
    </source>
</evidence>
<dbReference type="Proteomes" id="UP001183176">
    <property type="component" value="Unassembled WGS sequence"/>
</dbReference>
<accession>A0ABU2J603</accession>
<dbReference type="Pfam" id="PF09391">
    <property type="entry name" value="DUF2000"/>
    <property type="match status" value="1"/>
</dbReference>
<dbReference type="SUPFAM" id="SSF102462">
    <property type="entry name" value="Peptidyl-tRNA hydrolase II"/>
    <property type="match status" value="1"/>
</dbReference>
<gene>
    <name evidence="1" type="ORF">RM423_03390</name>
</gene>
<evidence type="ECO:0000313" key="1">
    <source>
        <dbReference type="EMBL" id="MDT0260432.1"/>
    </source>
</evidence>
<reference evidence="2" key="1">
    <citation type="submission" date="2023-07" db="EMBL/GenBank/DDBJ databases">
        <title>30 novel species of actinomycetes from the DSMZ collection.</title>
        <authorList>
            <person name="Nouioui I."/>
        </authorList>
    </citation>
    <scope>NUCLEOTIDE SEQUENCE [LARGE SCALE GENOMIC DNA]</scope>
    <source>
        <strain evidence="2">DSM 44399</strain>
    </source>
</reference>
<dbReference type="EMBL" id="JAVREH010000003">
    <property type="protein sequence ID" value="MDT0260432.1"/>
    <property type="molecule type" value="Genomic_DNA"/>
</dbReference>
<name>A0ABU2J603_9ACTN</name>